<dbReference type="PANTHER" id="PTHR42852">
    <property type="entry name" value="THIOL:DISULFIDE INTERCHANGE PROTEIN DSBE"/>
    <property type="match status" value="1"/>
</dbReference>
<evidence type="ECO:0000313" key="5">
    <source>
        <dbReference type="Proteomes" id="UP001238088"/>
    </source>
</evidence>
<dbReference type="InterPro" id="IPR050553">
    <property type="entry name" value="Thioredoxin_ResA/DsbE_sf"/>
</dbReference>
<keyword evidence="1" id="KW-1015">Disulfide bond</keyword>
<dbReference type="InterPro" id="IPR000866">
    <property type="entry name" value="AhpC/TSA"/>
</dbReference>
<evidence type="ECO:0000256" key="2">
    <source>
        <dbReference type="SAM" id="Phobius"/>
    </source>
</evidence>
<feature type="transmembrane region" description="Helical" evidence="2">
    <location>
        <begin position="5"/>
        <end position="23"/>
    </location>
</feature>
<evidence type="ECO:0000259" key="3">
    <source>
        <dbReference type="PROSITE" id="PS51352"/>
    </source>
</evidence>
<keyword evidence="2" id="KW-1133">Transmembrane helix</keyword>
<protein>
    <submittedName>
        <fullName evidence="4">Thiol-disulfide isomerase/thioredoxin</fullName>
    </submittedName>
</protein>
<dbReference type="InterPro" id="IPR013766">
    <property type="entry name" value="Thioredoxin_domain"/>
</dbReference>
<dbReference type="InterPro" id="IPR036249">
    <property type="entry name" value="Thioredoxin-like_sf"/>
</dbReference>
<dbReference type="Proteomes" id="UP001238088">
    <property type="component" value="Unassembled WGS sequence"/>
</dbReference>
<name>A0ABU0ARN4_9BACI</name>
<dbReference type="PROSITE" id="PS51352">
    <property type="entry name" value="THIOREDOXIN_2"/>
    <property type="match status" value="1"/>
</dbReference>
<gene>
    <name evidence="4" type="ORF">J2S17_005902</name>
</gene>
<dbReference type="RefSeq" id="WP_307480692.1">
    <property type="nucleotide sequence ID" value="NZ_JAUSUB010000062.1"/>
</dbReference>
<evidence type="ECO:0000256" key="1">
    <source>
        <dbReference type="ARBA" id="ARBA00023157"/>
    </source>
</evidence>
<keyword evidence="2" id="KW-0472">Membrane</keyword>
<dbReference type="Pfam" id="PF00578">
    <property type="entry name" value="AhpC-TSA"/>
    <property type="match status" value="1"/>
</dbReference>
<dbReference type="CDD" id="cd02966">
    <property type="entry name" value="TlpA_like_family"/>
    <property type="match status" value="1"/>
</dbReference>
<dbReference type="GO" id="GO:0016853">
    <property type="term" value="F:isomerase activity"/>
    <property type="evidence" value="ECO:0007669"/>
    <property type="project" value="UniProtKB-KW"/>
</dbReference>
<feature type="domain" description="Thioredoxin" evidence="3">
    <location>
        <begin position="53"/>
        <end position="193"/>
    </location>
</feature>
<keyword evidence="5" id="KW-1185">Reference proteome</keyword>
<dbReference type="Gene3D" id="3.40.30.10">
    <property type="entry name" value="Glutaredoxin"/>
    <property type="match status" value="1"/>
</dbReference>
<reference evidence="4 5" key="1">
    <citation type="submission" date="2023-07" db="EMBL/GenBank/DDBJ databases">
        <title>Genomic Encyclopedia of Type Strains, Phase IV (KMG-IV): sequencing the most valuable type-strain genomes for metagenomic binning, comparative biology and taxonomic classification.</title>
        <authorList>
            <person name="Goeker M."/>
        </authorList>
    </citation>
    <scope>NUCLEOTIDE SEQUENCE [LARGE SCALE GENOMIC DNA]</scope>
    <source>
        <strain evidence="4 5">DSM 23494</strain>
    </source>
</reference>
<comment type="caution">
    <text evidence="4">The sequence shown here is derived from an EMBL/GenBank/DDBJ whole genome shotgun (WGS) entry which is preliminary data.</text>
</comment>
<dbReference type="SUPFAM" id="SSF52833">
    <property type="entry name" value="Thioredoxin-like"/>
    <property type="match status" value="1"/>
</dbReference>
<sequence length="193" mass="21385">MLKNIISLVIIIIGLGIVIINIFDLNFSNNSTESNTSIEVVADDNQQNQNISLQKGATAPDFELTTLDGQTLKLSDCKGKKVILNFWASWCPPCIAELPHMENFYQKNKEAEIEIVAVNLTNLDKGTAAIEDFVDDYYLSFPIPLDKNGDIGLLYQAYSIPTSYIIDSKGVITQKLVGPMDESMMESLTNSIE</sequence>
<keyword evidence="4" id="KW-0413">Isomerase</keyword>
<proteinExistence type="predicted"/>
<evidence type="ECO:0000313" key="4">
    <source>
        <dbReference type="EMBL" id="MDQ0273941.1"/>
    </source>
</evidence>
<organism evidence="4 5">
    <name type="scientific">Cytobacillus purgationiresistens</name>
    <dbReference type="NCBI Taxonomy" id="863449"/>
    <lineage>
        <taxon>Bacteria</taxon>
        <taxon>Bacillati</taxon>
        <taxon>Bacillota</taxon>
        <taxon>Bacilli</taxon>
        <taxon>Bacillales</taxon>
        <taxon>Bacillaceae</taxon>
        <taxon>Cytobacillus</taxon>
    </lineage>
</organism>
<keyword evidence="2" id="KW-0812">Transmembrane</keyword>
<dbReference type="EMBL" id="JAUSUB010000062">
    <property type="protein sequence ID" value="MDQ0273941.1"/>
    <property type="molecule type" value="Genomic_DNA"/>
</dbReference>
<accession>A0ABU0ARN4</accession>
<dbReference type="PANTHER" id="PTHR42852:SF1">
    <property type="entry name" value="THIOREDOXIN-LIKE PROTEIN YNEN"/>
    <property type="match status" value="1"/>
</dbReference>